<dbReference type="Proteomes" id="UP000015106">
    <property type="component" value="Chromosome 7"/>
</dbReference>
<proteinExistence type="predicted"/>
<protein>
    <submittedName>
        <fullName evidence="1">Uncharacterized protein</fullName>
    </submittedName>
</protein>
<sequence>MLSRAVSCSGVTIMCTTPHPMANSCLSSCCSLTSK</sequence>
<gene>
    <name evidence="1" type="primary">LOC125519767</name>
</gene>
<reference evidence="1" key="2">
    <citation type="submission" date="2018-03" db="EMBL/GenBank/DDBJ databases">
        <title>The Triticum urartu genome reveals the dynamic nature of wheat genome evolution.</title>
        <authorList>
            <person name="Ling H."/>
            <person name="Ma B."/>
            <person name="Shi X."/>
            <person name="Liu H."/>
            <person name="Dong L."/>
            <person name="Sun H."/>
            <person name="Cao Y."/>
            <person name="Gao Q."/>
            <person name="Zheng S."/>
            <person name="Li Y."/>
            <person name="Yu Y."/>
            <person name="Du H."/>
            <person name="Qi M."/>
            <person name="Li Y."/>
            <person name="Yu H."/>
            <person name="Cui Y."/>
            <person name="Wang N."/>
            <person name="Chen C."/>
            <person name="Wu H."/>
            <person name="Zhao Y."/>
            <person name="Zhang J."/>
            <person name="Li Y."/>
            <person name="Zhou W."/>
            <person name="Zhang B."/>
            <person name="Hu W."/>
            <person name="Eijk M."/>
            <person name="Tang J."/>
            <person name="Witsenboer H."/>
            <person name="Zhao S."/>
            <person name="Li Z."/>
            <person name="Zhang A."/>
            <person name="Wang D."/>
            <person name="Liang C."/>
        </authorList>
    </citation>
    <scope>NUCLEOTIDE SEQUENCE [LARGE SCALE GENOMIC DNA]</scope>
    <source>
        <strain evidence="1">cv. G1812</strain>
    </source>
</reference>
<evidence type="ECO:0000313" key="1">
    <source>
        <dbReference type="EnsemblPlants" id="TuG1812G0700001149.01.T01.cds373691"/>
    </source>
</evidence>
<keyword evidence="2" id="KW-1185">Reference proteome</keyword>
<accession>A0A8R7UZ18</accession>
<dbReference type="EnsemblPlants" id="TuG1812G0700001149.01.T01">
    <property type="protein sequence ID" value="TuG1812G0700001149.01.T01.cds373691"/>
    <property type="gene ID" value="TuG1812G0700001149.01"/>
</dbReference>
<organism evidence="1 2">
    <name type="scientific">Triticum urartu</name>
    <name type="common">Red wild einkorn</name>
    <name type="synonym">Crithodium urartu</name>
    <dbReference type="NCBI Taxonomy" id="4572"/>
    <lineage>
        <taxon>Eukaryota</taxon>
        <taxon>Viridiplantae</taxon>
        <taxon>Streptophyta</taxon>
        <taxon>Embryophyta</taxon>
        <taxon>Tracheophyta</taxon>
        <taxon>Spermatophyta</taxon>
        <taxon>Magnoliopsida</taxon>
        <taxon>Liliopsida</taxon>
        <taxon>Poales</taxon>
        <taxon>Poaceae</taxon>
        <taxon>BOP clade</taxon>
        <taxon>Pooideae</taxon>
        <taxon>Triticodae</taxon>
        <taxon>Triticeae</taxon>
        <taxon>Triticinae</taxon>
        <taxon>Triticum</taxon>
    </lineage>
</organism>
<reference evidence="2" key="1">
    <citation type="journal article" date="2013" name="Nature">
        <title>Draft genome of the wheat A-genome progenitor Triticum urartu.</title>
        <authorList>
            <person name="Ling H.Q."/>
            <person name="Zhao S."/>
            <person name="Liu D."/>
            <person name="Wang J."/>
            <person name="Sun H."/>
            <person name="Zhang C."/>
            <person name="Fan H."/>
            <person name="Li D."/>
            <person name="Dong L."/>
            <person name="Tao Y."/>
            <person name="Gao C."/>
            <person name="Wu H."/>
            <person name="Li Y."/>
            <person name="Cui Y."/>
            <person name="Guo X."/>
            <person name="Zheng S."/>
            <person name="Wang B."/>
            <person name="Yu K."/>
            <person name="Liang Q."/>
            <person name="Yang W."/>
            <person name="Lou X."/>
            <person name="Chen J."/>
            <person name="Feng M."/>
            <person name="Jian J."/>
            <person name="Zhang X."/>
            <person name="Luo G."/>
            <person name="Jiang Y."/>
            <person name="Liu J."/>
            <person name="Wang Z."/>
            <person name="Sha Y."/>
            <person name="Zhang B."/>
            <person name="Wu H."/>
            <person name="Tang D."/>
            <person name="Shen Q."/>
            <person name="Xue P."/>
            <person name="Zou S."/>
            <person name="Wang X."/>
            <person name="Liu X."/>
            <person name="Wang F."/>
            <person name="Yang Y."/>
            <person name="An X."/>
            <person name="Dong Z."/>
            <person name="Zhang K."/>
            <person name="Zhang X."/>
            <person name="Luo M.C."/>
            <person name="Dvorak J."/>
            <person name="Tong Y."/>
            <person name="Wang J."/>
            <person name="Yang H."/>
            <person name="Li Z."/>
            <person name="Wang D."/>
            <person name="Zhang A."/>
            <person name="Wang J."/>
        </authorList>
    </citation>
    <scope>NUCLEOTIDE SEQUENCE</scope>
    <source>
        <strain evidence="2">cv. G1812</strain>
    </source>
</reference>
<evidence type="ECO:0000313" key="2">
    <source>
        <dbReference type="Proteomes" id="UP000015106"/>
    </source>
</evidence>
<reference evidence="1" key="3">
    <citation type="submission" date="2022-06" db="UniProtKB">
        <authorList>
            <consortium name="EnsemblPlants"/>
        </authorList>
    </citation>
    <scope>IDENTIFICATION</scope>
</reference>
<dbReference type="AlphaFoldDB" id="A0A8R7UZ18"/>
<name>A0A8R7UZ18_TRIUA</name>
<dbReference type="Gramene" id="TuG1812G0700001149.01.T01">
    <property type="protein sequence ID" value="TuG1812G0700001149.01.T01.cds373691"/>
    <property type="gene ID" value="TuG1812G0700001149.01"/>
</dbReference>